<organism evidence="1 2">
    <name type="scientific">Thalassolituus marinus</name>
    <dbReference type="NCBI Taxonomy" id="671053"/>
    <lineage>
        <taxon>Bacteria</taxon>
        <taxon>Pseudomonadati</taxon>
        <taxon>Pseudomonadota</taxon>
        <taxon>Gammaproteobacteria</taxon>
        <taxon>Oceanospirillales</taxon>
        <taxon>Oceanospirillaceae</taxon>
        <taxon>Thalassolituus</taxon>
    </lineage>
</organism>
<accession>A0ABS7ZLQ3</accession>
<dbReference type="SUPFAM" id="SSF56645">
    <property type="entry name" value="Acyl-CoA dehydrogenase NM domain-like"/>
    <property type="match status" value="1"/>
</dbReference>
<dbReference type="EMBL" id="JAEDAH010000014">
    <property type="protein sequence ID" value="MCA6062651.1"/>
    <property type="molecule type" value="Genomic_DNA"/>
</dbReference>
<proteinExistence type="predicted"/>
<keyword evidence="2" id="KW-1185">Reference proteome</keyword>
<evidence type="ECO:0008006" key="3">
    <source>
        <dbReference type="Google" id="ProtNLM"/>
    </source>
</evidence>
<sequence>MLQPLRQEGTSSCLALADGVETVRPLLQRLLVESDTLNVAWQGGYQSATPGTAFFFAYQAAMRCIDPDLQPGAIAAFVISEREMKSLSTMATCVNADGTISGVKSHAMLASSGLEKLYVVARQDESIVCCLVDRSAPGVAVAESSKAQPFMPDLPHSPLMFSDTPAQVFCRDAHERLNKPFRYWEDVHGVLAMASWMCRQSPQHCDELTVLACQLAELFRADGSAYTLAAMDSFERLFALLESVSQTLPAEARQLWQRDRMLMVFTQPLRQKIRSRLS</sequence>
<protein>
    <recommendedName>
        <fullName evidence="3">Acyl-CoA dehydrogenase</fullName>
    </recommendedName>
</protein>
<evidence type="ECO:0000313" key="2">
    <source>
        <dbReference type="Proteomes" id="UP000714380"/>
    </source>
</evidence>
<reference evidence="1 2" key="1">
    <citation type="submission" date="2020-12" db="EMBL/GenBank/DDBJ databases">
        <title>Novel Thalassolituus-related marine hydrocarbonoclastic bacteria mediated algae-derived hydrocarbons mineralization in twilight zone of the northern South China Sea.</title>
        <authorList>
            <person name="Dong C."/>
        </authorList>
    </citation>
    <scope>NUCLEOTIDE SEQUENCE [LARGE SCALE GENOMIC DNA]</scope>
    <source>
        <strain evidence="1 2">IMCC1826</strain>
    </source>
</reference>
<gene>
    <name evidence="1" type="ORF">I9W95_03425</name>
</gene>
<comment type="caution">
    <text evidence="1">The sequence shown here is derived from an EMBL/GenBank/DDBJ whole genome shotgun (WGS) entry which is preliminary data.</text>
</comment>
<evidence type="ECO:0000313" key="1">
    <source>
        <dbReference type="EMBL" id="MCA6062651.1"/>
    </source>
</evidence>
<dbReference type="RefSeq" id="WP_225671870.1">
    <property type="nucleotide sequence ID" value="NZ_JAEDAH010000014.1"/>
</dbReference>
<dbReference type="InterPro" id="IPR009100">
    <property type="entry name" value="AcylCoA_DH/oxidase_NM_dom_sf"/>
</dbReference>
<dbReference type="Proteomes" id="UP000714380">
    <property type="component" value="Unassembled WGS sequence"/>
</dbReference>
<name>A0ABS7ZLQ3_9GAMM</name>